<feature type="region of interest" description="Disordered" evidence="1">
    <location>
        <begin position="904"/>
        <end position="923"/>
    </location>
</feature>
<organism evidence="3 4">
    <name type="scientific">Tricholomella constricta</name>
    <dbReference type="NCBI Taxonomy" id="117010"/>
    <lineage>
        <taxon>Eukaryota</taxon>
        <taxon>Fungi</taxon>
        <taxon>Dikarya</taxon>
        <taxon>Basidiomycota</taxon>
        <taxon>Agaricomycotina</taxon>
        <taxon>Agaricomycetes</taxon>
        <taxon>Agaricomycetidae</taxon>
        <taxon>Agaricales</taxon>
        <taxon>Tricholomatineae</taxon>
        <taxon>Lyophyllaceae</taxon>
        <taxon>Tricholomella</taxon>
    </lineage>
</organism>
<dbReference type="EMBL" id="JAACJP010000005">
    <property type="protein sequence ID" value="KAF5384335.1"/>
    <property type="molecule type" value="Genomic_DNA"/>
</dbReference>
<protein>
    <submittedName>
        <fullName evidence="3">Uncharacterized protein</fullName>
    </submittedName>
</protein>
<feature type="compositionally biased region" description="Polar residues" evidence="1">
    <location>
        <begin position="1152"/>
        <end position="1163"/>
    </location>
</feature>
<dbReference type="OrthoDB" id="2686083at2759"/>
<evidence type="ECO:0000313" key="3">
    <source>
        <dbReference type="EMBL" id="KAF5384335.1"/>
    </source>
</evidence>
<keyword evidence="2" id="KW-1133">Transmembrane helix</keyword>
<evidence type="ECO:0000256" key="1">
    <source>
        <dbReference type="SAM" id="MobiDB-lite"/>
    </source>
</evidence>
<feature type="region of interest" description="Disordered" evidence="1">
    <location>
        <begin position="1075"/>
        <end position="1164"/>
    </location>
</feature>
<feature type="compositionally biased region" description="Basic and acidic residues" evidence="1">
    <location>
        <begin position="115"/>
        <end position="124"/>
    </location>
</feature>
<feature type="region of interest" description="Disordered" evidence="1">
    <location>
        <begin position="349"/>
        <end position="405"/>
    </location>
</feature>
<keyword evidence="4" id="KW-1185">Reference proteome</keyword>
<proteinExistence type="predicted"/>
<feature type="compositionally biased region" description="Polar residues" evidence="1">
    <location>
        <begin position="670"/>
        <end position="679"/>
    </location>
</feature>
<accession>A0A8H5M7Q9</accession>
<dbReference type="AlphaFoldDB" id="A0A8H5M7Q9"/>
<keyword evidence="2" id="KW-0472">Membrane</keyword>
<feature type="compositionally biased region" description="Low complexity" evidence="1">
    <location>
        <begin position="390"/>
        <end position="400"/>
    </location>
</feature>
<reference evidence="3 4" key="1">
    <citation type="journal article" date="2020" name="ISME J.">
        <title>Uncovering the hidden diversity of litter-decomposition mechanisms in mushroom-forming fungi.</title>
        <authorList>
            <person name="Floudas D."/>
            <person name="Bentzer J."/>
            <person name="Ahren D."/>
            <person name="Johansson T."/>
            <person name="Persson P."/>
            <person name="Tunlid A."/>
        </authorList>
    </citation>
    <scope>NUCLEOTIDE SEQUENCE [LARGE SCALE GENOMIC DNA]</scope>
    <source>
        <strain evidence="3 4">CBS 661.87</strain>
    </source>
</reference>
<feature type="transmembrane region" description="Helical" evidence="2">
    <location>
        <begin position="220"/>
        <end position="243"/>
    </location>
</feature>
<comment type="caution">
    <text evidence="3">The sequence shown here is derived from an EMBL/GenBank/DDBJ whole genome shotgun (WGS) entry which is preliminary data.</text>
</comment>
<feature type="compositionally biased region" description="Low complexity" evidence="1">
    <location>
        <begin position="304"/>
        <end position="324"/>
    </location>
</feature>
<gene>
    <name evidence="3" type="ORF">D9615_003197</name>
</gene>
<feature type="compositionally biased region" description="Polar residues" evidence="1">
    <location>
        <begin position="368"/>
        <end position="384"/>
    </location>
</feature>
<feature type="region of interest" description="Disordered" evidence="1">
    <location>
        <begin position="658"/>
        <end position="679"/>
    </location>
</feature>
<feature type="region of interest" description="Disordered" evidence="1">
    <location>
        <begin position="304"/>
        <end position="335"/>
    </location>
</feature>
<evidence type="ECO:0000256" key="2">
    <source>
        <dbReference type="SAM" id="Phobius"/>
    </source>
</evidence>
<sequence length="1210" mass="127267">MGRWTQFDEDSYRLPEGMKRIGYDADTKVYTFRDRAGTLYRGAPGADYGTLTPIPSSNAAASSRPGAFASDSPQQASSDNPKERTSTFHDILPANRITATTSPVDKSPLSPRSPRFSDDGDRPSPRAQFADAVRRTALPKMQGVVDNLRLTSTESPSRFQLMAAAEEVASCKPGGGACAYLYNERPTTATTFTTLPKSTMHIRRAAVPVIPETDTPSSSLALLPLLSIVVLVLIVLFFAVRLFKRSFHLPSLTWLRGKGQGAKGRLGLSGVELLPTSLKSIPTPKASPYAASFTLEGNAGKIGGRSTLSRSSSLDGLPPSGLSTPLPPSTSPRSRSQFALPAFFKSKRRSLHRRSKSLGLPARHLIPPSNSLMTGNSAPSTPQSPLIDFSTSNSSTSTSSDLGTHKFSSASPPLIPGIPIPVLNPAPHSTYKPHTFPTSSHVWAFDLEEDAEGDTDSNVADPLLAAFKRTQSPPKSLPEPQPLIHYDRCSSPPLHAPPTPALAPKRLGTANPFASLIVTSASPTYLTHPPLSPSPLSLSPSSPPGIELVSIKPTAAYTPPSSANLVDFDADVQLDVTEAACVVDSMVAIAVLGTPTASPTGSELVEPIDTDARDLHEAQAESFDARAELVADPFDDVHGIILSEDAWDIHLSPVSSAEDALSPAMETPPQAEQPQLQLSGPSSPIISFASPVATSSPVAVPASLHASPDVEPKSLTASWQWDDAWSPAPLPVPSQTSGWPLGSVSIGVEDQDEDEPPMEKEADLISFGRDAAAEGEVDVARGSAKALAVEVDAEPDPADAWFVEEPTAVWDTAWSGESVKSGSLFAKGMEDEEQEVQIRFLDELLAGPSEPVEIRVTEEIEEKILATEEPAHDDQEDEHHDINDIHDAIPPNLTVASTTALTTTSLLSTPTTPSTPLPSLPLPSIIMADPTSVEEHPDPDLLPLPAFPLPLLALSPAPLSPQPLKALSPVYPLSPAQTPTPPASPPPIHNVPTRPLWSLRAADAPPLGIPASAMVAPVPAAPVVLVTVVPEATTPVMAEVERESHVAPGDVIAPPGVNTTGDPSVGVLINLPTDEPQETLKEETPHNALSLSESIPGSFPTSPSPPPAPLPAPAPAHLSPLPRAIASSPSSPPASTSSASTVTPSATRAGAIQQQNRAGSNRLRTPRSALDLALAMQLRPGLGAGADPAWMVRFLMALFGWVAVLVSGDV</sequence>
<evidence type="ECO:0000313" key="4">
    <source>
        <dbReference type="Proteomes" id="UP000565441"/>
    </source>
</evidence>
<feature type="region of interest" description="Disordered" evidence="1">
    <location>
        <begin position="39"/>
        <end position="126"/>
    </location>
</feature>
<feature type="compositionally biased region" description="Pro residues" evidence="1">
    <location>
        <begin position="1102"/>
        <end position="1114"/>
    </location>
</feature>
<dbReference type="Proteomes" id="UP000565441">
    <property type="component" value="Unassembled WGS sequence"/>
</dbReference>
<keyword evidence="2" id="KW-0812">Transmembrane</keyword>
<feature type="compositionally biased region" description="Low complexity" evidence="1">
    <location>
        <begin position="1115"/>
        <end position="1147"/>
    </location>
</feature>
<name>A0A8H5M7Q9_9AGAR</name>